<gene>
    <name evidence="1" type="ORF">RPERSI_LOCUS8006</name>
</gene>
<reference evidence="1" key="1">
    <citation type="submission" date="2021-06" db="EMBL/GenBank/DDBJ databases">
        <authorList>
            <person name="Kallberg Y."/>
            <person name="Tangrot J."/>
            <person name="Rosling A."/>
        </authorList>
    </citation>
    <scope>NUCLEOTIDE SEQUENCE</scope>
    <source>
        <strain evidence="1">MA461A</strain>
    </source>
</reference>
<evidence type="ECO:0000313" key="1">
    <source>
        <dbReference type="EMBL" id="CAG8654150.1"/>
    </source>
</evidence>
<feature type="non-terminal residue" evidence="1">
    <location>
        <position position="1"/>
    </location>
</feature>
<dbReference type="EMBL" id="CAJVQC010014072">
    <property type="protein sequence ID" value="CAG8654150.1"/>
    <property type="molecule type" value="Genomic_DNA"/>
</dbReference>
<organism evidence="1 2">
    <name type="scientific">Racocetra persica</name>
    <dbReference type="NCBI Taxonomy" id="160502"/>
    <lineage>
        <taxon>Eukaryota</taxon>
        <taxon>Fungi</taxon>
        <taxon>Fungi incertae sedis</taxon>
        <taxon>Mucoromycota</taxon>
        <taxon>Glomeromycotina</taxon>
        <taxon>Glomeromycetes</taxon>
        <taxon>Diversisporales</taxon>
        <taxon>Gigasporaceae</taxon>
        <taxon>Racocetra</taxon>
    </lineage>
</organism>
<feature type="non-terminal residue" evidence="1">
    <location>
        <position position="153"/>
    </location>
</feature>
<sequence>YSNRDNLAIIWSDVSVTDNQQNYIQDNFININTVHNDLINSLDNFLSVREDYLATTYNDTIGFEEECLATVKNYITNIYNNMAQNVNINFTEEFSINVEDFFSSWDETKLYFEKYTKLARFSIYHKHFEVNNIGIICYQTFKYSFASELVSNK</sequence>
<keyword evidence="2" id="KW-1185">Reference proteome</keyword>
<protein>
    <submittedName>
        <fullName evidence="1">884_t:CDS:1</fullName>
    </submittedName>
</protein>
<name>A0ACA9NGU0_9GLOM</name>
<dbReference type="Proteomes" id="UP000789920">
    <property type="component" value="Unassembled WGS sequence"/>
</dbReference>
<comment type="caution">
    <text evidence="1">The sequence shown here is derived from an EMBL/GenBank/DDBJ whole genome shotgun (WGS) entry which is preliminary data.</text>
</comment>
<evidence type="ECO:0000313" key="2">
    <source>
        <dbReference type="Proteomes" id="UP000789920"/>
    </source>
</evidence>
<proteinExistence type="predicted"/>
<accession>A0ACA9NGU0</accession>